<dbReference type="STRING" id="667015.Bacsa_0294"/>
<dbReference type="InterPro" id="IPR005077">
    <property type="entry name" value="Peptidase_C11"/>
</dbReference>
<dbReference type="EMBL" id="CP002530">
    <property type="protein sequence ID" value="ADY34898.1"/>
    <property type="molecule type" value="Genomic_DNA"/>
</dbReference>
<name>F0R6Y1_PHOSB</name>
<keyword evidence="2" id="KW-1185">Reference proteome</keyword>
<gene>
    <name evidence="1" type="ordered locus">Bacsa_0294</name>
</gene>
<dbReference type="Proteomes" id="UP000007486">
    <property type="component" value="Chromosome"/>
</dbReference>
<dbReference type="Pfam" id="PF03415">
    <property type="entry name" value="Peptidase_C11"/>
    <property type="match status" value="1"/>
</dbReference>
<dbReference type="RefSeq" id="WP_013616360.1">
    <property type="nucleotide sequence ID" value="NC_015164.1"/>
</dbReference>
<dbReference type="AlphaFoldDB" id="F0R6Y1"/>
<dbReference type="HOGENOM" id="CLU_043496_1_0_10"/>
<dbReference type="Gene3D" id="3.40.50.11970">
    <property type="match status" value="1"/>
</dbReference>
<evidence type="ECO:0000313" key="1">
    <source>
        <dbReference type="EMBL" id="ADY34898.1"/>
    </source>
</evidence>
<sequence>MKKLFLYIVSLFILVGCSDEIPEHERPVQSKRAILAYLIANNNLDTDIMNNVVWMYESLAQSQDSCSLAIYYKPSSNNSYNNGYLKETQILTFFTDGHGQINGQPALEGSDITTGNVVEQALKYTAVPGTATDPDVMQANLQAMADIIPAESYGLIFGSHATSWMPAEENPFISTKSFGQDGSTYNSINIPEFADVLEASFPGNLDFVLFDACMMQTAEVCYELRNATHYCIASVMETPTEGFPYHRILSELYQDDIDFNQICTDVVSFNREIGRWGTYAVVDCTQMDAFAASVREEIASKASLVENLSSHAIQQYGRNQFRFFSFDIADLIQQLNEGVLPDAFQQILSQTIIAKSCIESVNRQIIGDFDEDKYCGMGMYIPDAVPGNTRWNDYYRSAISWYQTVWSE</sequence>
<reference evidence="1 2" key="1">
    <citation type="journal article" date="2011" name="Stand. Genomic Sci.">
        <title>Complete genome sequence of Bacteroides salanitronis type strain (BL78).</title>
        <authorList>
            <person name="Gronow S."/>
            <person name="Held B."/>
            <person name="Lucas S."/>
            <person name="Lapidus A."/>
            <person name="Del Rio T.G."/>
            <person name="Nolan M."/>
            <person name="Tice H."/>
            <person name="Deshpande S."/>
            <person name="Cheng J.F."/>
            <person name="Pitluck S."/>
            <person name="Liolios K."/>
            <person name="Pagani I."/>
            <person name="Ivanova N."/>
            <person name="Mavromatis K."/>
            <person name="Pati A."/>
            <person name="Tapia R."/>
            <person name="Han C."/>
            <person name="Goodwin L."/>
            <person name="Chen A."/>
            <person name="Palaniappan K."/>
            <person name="Land M."/>
            <person name="Hauser L."/>
            <person name="Chang Y.J."/>
            <person name="Jeffries C.D."/>
            <person name="Brambilla E.M."/>
            <person name="Rohde M."/>
            <person name="Goker M."/>
            <person name="Detter J.C."/>
            <person name="Woyke T."/>
            <person name="Bristow J."/>
            <person name="Markowitz V."/>
            <person name="Hugenholtz P."/>
            <person name="Kyrpides N.C."/>
            <person name="Klenk H.P."/>
            <person name="Eisen J.A."/>
        </authorList>
    </citation>
    <scope>NUCLEOTIDE SEQUENCE [LARGE SCALE GENOMIC DNA]</scope>
    <source>
        <strain evidence="1 2">DSM 18170</strain>
    </source>
</reference>
<dbReference type="OrthoDB" id="5507507at2"/>
<dbReference type="PROSITE" id="PS51257">
    <property type="entry name" value="PROKAR_LIPOPROTEIN"/>
    <property type="match status" value="1"/>
</dbReference>
<organism evidence="1 2">
    <name type="scientific">Phocaeicola salanitronis (strain DSM 18170 / JCM 13657 / CCUG 60908 / BL78)</name>
    <name type="common">Bacteroides salanitronis</name>
    <dbReference type="NCBI Taxonomy" id="667015"/>
    <lineage>
        <taxon>Bacteria</taxon>
        <taxon>Pseudomonadati</taxon>
        <taxon>Bacteroidota</taxon>
        <taxon>Bacteroidia</taxon>
        <taxon>Bacteroidales</taxon>
        <taxon>Bacteroidaceae</taxon>
        <taxon>Phocaeicola</taxon>
    </lineage>
</organism>
<protein>
    <submittedName>
        <fullName evidence="1">Peptidase C11 clostripain</fullName>
    </submittedName>
</protein>
<dbReference type="eggNOG" id="COG2931">
    <property type="taxonomic scope" value="Bacteria"/>
</dbReference>
<dbReference type="KEGG" id="bsa:Bacsa_0294"/>
<accession>F0R6Y1</accession>
<evidence type="ECO:0000313" key="2">
    <source>
        <dbReference type="Proteomes" id="UP000007486"/>
    </source>
</evidence>
<dbReference type="PANTHER" id="PTHR37835:SF1">
    <property type="entry name" value="ALPHA-CLOSTRIPAIN"/>
    <property type="match status" value="1"/>
</dbReference>
<dbReference type="PANTHER" id="PTHR37835">
    <property type="entry name" value="ALPHA-CLOSTRIPAIN"/>
    <property type="match status" value="1"/>
</dbReference>
<proteinExistence type="predicted"/>